<dbReference type="RefSeq" id="WP_098978587.1">
    <property type="nucleotide sequence ID" value="NZ_NIRJ01000001.1"/>
</dbReference>
<protein>
    <submittedName>
        <fullName evidence="2">Uncharacterized protein</fullName>
    </submittedName>
</protein>
<dbReference type="EMBL" id="NIRJ01000001">
    <property type="protein sequence ID" value="PHH96582.1"/>
    <property type="molecule type" value="Genomic_DNA"/>
</dbReference>
<proteinExistence type="predicted"/>
<accession>A0A2C6AX08</accession>
<evidence type="ECO:0000256" key="1">
    <source>
        <dbReference type="SAM" id="Coils"/>
    </source>
</evidence>
<evidence type="ECO:0000313" key="2">
    <source>
        <dbReference type="EMBL" id="PHH96582.1"/>
    </source>
</evidence>
<organism evidence="2 3">
    <name type="scientific">Fusobacterium nucleatum subsp. polymorphum</name>
    <name type="common">Fusobacterium polymorphum</name>
    <dbReference type="NCBI Taxonomy" id="76857"/>
    <lineage>
        <taxon>Bacteria</taxon>
        <taxon>Fusobacteriati</taxon>
        <taxon>Fusobacteriota</taxon>
        <taxon>Fusobacteriia</taxon>
        <taxon>Fusobacteriales</taxon>
        <taxon>Fusobacteriaceae</taxon>
        <taxon>Fusobacterium</taxon>
    </lineage>
</organism>
<feature type="coiled-coil region" evidence="1">
    <location>
        <begin position="34"/>
        <end position="78"/>
    </location>
</feature>
<comment type="caution">
    <text evidence="2">The sequence shown here is derived from an EMBL/GenBank/DDBJ whole genome shotgun (WGS) entry which is preliminary data.</text>
</comment>
<dbReference type="Gene3D" id="1.20.5.170">
    <property type="match status" value="1"/>
</dbReference>
<keyword evidence="1" id="KW-0175">Coiled coil</keyword>
<gene>
    <name evidence="2" type="ORF">CA840_04110</name>
</gene>
<dbReference type="AlphaFoldDB" id="A0A2C6AX08"/>
<sequence length="79" mass="9633">MQNRVLIILLLSFVFVSCKEDESNNENYVDYYEFQDLKDEVENLKKENEELKYKIDELENKNQELESDIEEVKDYLNIF</sequence>
<dbReference type="Proteomes" id="UP000225199">
    <property type="component" value="Unassembled WGS sequence"/>
</dbReference>
<reference evidence="2 3" key="1">
    <citation type="submission" date="2017-06" db="EMBL/GenBank/DDBJ databases">
        <title>Draft genome sequence of Fusobacterium nucleatum subsp. polymorphum KCOM 1002 (=ChDC F175).</title>
        <authorList>
            <person name="Kook J.-K."/>
            <person name="Park S.-N."/>
            <person name="Lim Y.K."/>
            <person name="Roh H."/>
        </authorList>
    </citation>
    <scope>NUCLEOTIDE SEQUENCE [LARGE SCALE GENOMIC DNA]</scope>
    <source>
        <strain evidence="3">KCOM 1002 (ChDC F175)</strain>
    </source>
</reference>
<name>A0A2C6AX08_FUSNP</name>
<dbReference type="PROSITE" id="PS51257">
    <property type="entry name" value="PROKAR_LIPOPROTEIN"/>
    <property type="match status" value="1"/>
</dbReference>
<evidence type="ECO:0000313" key="3">
    <source>
        <dbReference type="Proteomes" id="UP000225199"/>
    </source>
</evidence>